<evidence type="ECO:0000256" key="9">
    <source>
        <dbReference type="SAM" id="Phobius"/>
    </source>
</evidence>
<keyword evidence="13" id="KW-1185">Reference proteome</keyword>
<dbReference type="InterPro" id="IPR027417">
    <property type="entry name" value="P-loop_NTPase"/>
</dbReference>
<dbReference type="GO" id="GO:0005524">
    <property type="term" value="F:ATP binding"/>
    <property type="evidence" value="ECO:0007669"/>
    <property type="project" value="UniProtKB-KW"/>
</dbReference>
<dbReference type="Gene3D" id="3.40.50.300">
    <property type="entry name" value="P-loop containing nucleotide triphosphate hydrolases"/>
    <property type="match status" value="1"/>
</dbReference>
<dbReference type="PROSITE" id="PS00211">
    <property type="entry name" value="ABC_TRANSPORTER_1"/>
    <property type="match status" value="1"/>
</dbReference>
<dbReference type="PROSITE" id="PS50929">
    <property type="entry name" value="ABC_TM1F"/>
    <property type="match status" value="1"/>
</dbReference>
<dbReference type="EMBL" id="JAIFRP010000084">
    <property type="protein sequence ID" value="KAK2579561.1"/>
    <property type="molecule type" value="Genomic_DNA"/>
</dbReference>
<proteinExistence type="inferred from homology"/>
<dbReference type="Proteomes" id="UP001258017">
    <property type="component" value="Unassembled WGS sequence"/>
</dbReference>
<evidence type="ECO:0000256" key="1">
    <source>
        <dbReference type="ARBA" id="ARBA00004585"/>
    </source>
</evidence>
<dbReference type="CDD" id="cd03223">
    <property type="entry name" value="ABCD_peroxisomal_ALDP"/>
    <property type="match status" value="1"/>
</dbReference>
<feature type="domain" description="ABC transporter" evidence="10">
    <location>
        <begin position="437"/>
        <end position="664"/>
    </location>
</feature>
<evidence type="ECO:0000259" key="11">
    <source>
        <dbReference type="PROSITE" id="PS50929"/>
    </source>
</evidence>
<sequence length="664" mass="75682">MAPALSKFTFKHALAGTVTISTLIWILKKRGKKQNLKSRNVWSTNDIQYVIKEEKPKGPKAQVDAAFFRQLYQLLSIGIPGLLSTEFGFLLLIATSLVARSICDLWMINMSTLIETSIVNMDSPLFKKRLIKFLLALPGIALVNNVLKYGMSELKLRLRTNITHYLMDQYLKGFTYYKMSNLDSRLANPDQLLTTDVDKFCESCTDLYTNLAKPLFDIGIYVSRLTSNLGGQTPLLMLSYLVVAGSFLTHIRKPIGQMTVKEQRLEGEYRHINSRLITHSEEIAFYQGNNREKLTLLTSFHKLVTHLRKFLEFKCLLGVIDNFIGKYLATIVGFYAVSIPFFQKDHSVLSGSSVHRFKHYYTYGRMLLKFAEAIGRLILAGREMTRLAGFTARVTEIRKVLDDLNAGKYVRTMIADVKDDPIGYPGAGKIIAKDNIIRFDRVPLITPNGDILIKELTFEVKSGMNVLVCGPNGCGKSSLFRILGELWPVWGGTVTKPPRGKLFYIPQRPYMTLGTLRDQVIYPHTKAEMIRRGQSSDEDLQKFLDLVQLGHLLERENQGNNETQGWDVVADWMDVLSGGEKQRIAMARLFYHKPQFAILDECTSAVSVDVEDSMYSYCKHANITLFTVSHRRSLWKHHEYYLQMDGRGSYEFRQIEPDTEEFGS</sequence>
<dbReference type="SUPFAM" id="SSF90123">
    <property type="entry name" value="ABC transporter transmembrane region"/>
    <property type="match status" value="1"/>
</dbReference>
<keyword evidence="7 9" id="KW-1133">Transmembrane helix</keyword>
<dbReference type="InterPro" id="IPR003439">
    <property type="entry name" value="ABC_transporter-like_ATP-bd"/>
</dbReference>
<reference evidence="12" key="2">
    <citation type="journal article" date="2023" name="Commun. Biol.">
        <title>Intrasexual cuticular hydrocarbon dimorphism in a wasp sheds light on hydrocarbon biosynthesis genes in Hymenoptera.</title>
        <authorList>
            <person name="Moris V.C."/>
            <person name="Podsiadlowski L."/>
            <person name="Martin S."/>
            <person name="Oeyen J.P."/>
            <person name="Donath A."/>
            <person name="Petersen M."/>
            <person name="Wilbrandt J."/>
            <person name="Misof B."/>
            <person name="Liedtke D."/>
            <person name="Thamm M."/>
            <person name="Scheiner R."/>
            <person name="Schmitt T."/>
            <person name="Niehuis O."/>
        </authorList>
    </citation>
    <scope>NUCLEOTIDE SEQUENCE</scope>
    <source>
        <strain evidence="12">GBR_01_08_01A</strain>
    </source>
</reference>
<evidence type="ECO:0000256" key="5">
    <source>
        <dbReference type="ARBA" id="ARBA00022741"/>
    </source>
</evidence>
<name>A0AAD9RI70_9HYME</name>
<dbReference type="InterPro" id="IPR036640">
    <property type="entry name" value="ABC1_TM_sf"/>
</dbReference>
<feature type="domain" description="ABC transmembrane type-1" evidence="11">
    <location>
        <begin position="110"/>
        <end position="325"/>
    </location>
</feature>
<dbReference type="GO" id="GO:0007031">
    <property type="term" value="P:peroxisome organization"/>
    <property type="evidence" value="ECO:0007669"/>
    <property type="project" value="TreeGrafter"/>
</dbReference>
<dbReference type="AlphaFoldDB" id="A0AAD9RI70"/>
<evidence type="ECO:0000313" key="12">
    <source>
        <dbReference type="EMBL" id="KAK2579561.1"/>
    </source>
</evidence>
<dbReference type="SUPFAM" id="SSF52540">
    <property type="entry name" value="P-loop containing nucleoside triphosphate hydrolases"/>
    <property type="match status" value="1"/>
</dbReference>
<comment type="subcellular location">
    <subcellularLocation>
        <location evidence="1">Peroxisome membrane</location>
        <topology evidence="1">Multi-pass membrane protein</topology>
    </subcellularLocation>
</comment>
<keyword evidence="8 9" id="KW-0472">Membrane</keyword>
<evidence type="ECO:0000256" key="3">
    <source>
        <dbReference type="ARBA" id="ARBA00022448"/>
    </source>
</evidence>
<comment type="similarity">
    <text evidence="2">Belongs to the ABC transporter superfamily. ABCD family. Peroxisomal fatty acyl CoA transporter (TC 3.A.1.203) subfamily.</text>
</comment>
<gene>
    <name evidence="12" type="ORF">KPH14_010859</name>
</gene>
<evidence type="ECO:0000259" key="10">
    <source>
        <dbReference type="PROSITE" id="PS50893"/>
    </source>
</evidence>
<dbReference type="GO" id="GO:0005778">
    <property type="term" value="C:peroxisomal membrane"/>
    <property type="evidence" value="ECO:0007669"/>
    <property type="project" value="UniProtKB-SubCell"/>
</dbReference>
<dbReference type="FunFam" id="3.40.50.300:FF:000636">
    <property type="entry name" value="ATP-binding cassette sub-family D member 3"/>
    <property type="match status" value="1"/>
</dbReference>
<dbReference type="GO" id="GO:0015910">
    <property type="term" value="P:long-chain fatty acid import into peroxisome"/>
    <property type="evidence" value="ECO:0007669"/>
    <property type="project" value="TreeGrafter"/>
</dbReference>
<dbReference type="InterPro" id="IPR050835">
    <property type="entry name" value="ABC_transporter_sub-D"/>
</dbReference>
<evidence type="ECO:0000256" key="7">
    <source>
        <dbReference type="ARBA" id="ARBA00022989"/>
    </source>
</evidence>
<dbReference type="GO" id="GO:0005324">
    <property type="term" value="F:long-chain fatty acid transmembrane transporter activity"/>
    <property type="evidence" value="ECO:0007669"/>
    <property type="project" value="TreeGrafter"/>
</dbReference>
<dbReference type="PANTHER" id="PTHR11384">
    <property type="entry name" value="ATP-BINDING CASSETTE, SUB-FAMILY D MEMBER"/>
    <property type="match status" value="1"/>
</dbReference>
<comment type="caution">
    <text evidence="12">The sequence shown here is derived from an EMBL/GenBank/DDBJ whole genome shotgun (WGS) entry which is preliminary data.</text>
</comment>
<dbReference type="GO" id="GO:0016887">
    <property type="term" value="F:ATP hydrolysis activity"/>
    <property type="evidence" value="ECO:0007669"/>
    <property type="project" value="InterPro"/>
</dbReference>
<dbReference type="InterPro" id="IPR011527">
    <property type="entry name" value="ABC1_TM_dom"/>
</dbReference>
<dbReference type="Pfam" id="PF00005">
    <property type="entry name" value="ABC_tran"/>
    <property type="match status" value="1"/>
</dbReference>
<feature type="transmembrane region" description="Helical" evidence="9">
    <location>
        <begin position="12"/>
        <end position="27"/>
    </location>
</feature>
<evidence type="ECO:0000256" key="4">
    <source>
        <dbReference type="ARBA" id="ARBA00022692"/>
    </source>
</evidence>
<dbReference type="Gene3D" id="1.20.1560.10">
    <property type="entry name" value="ABC transporter type 1, transmembrane domain"/>
    <property type="match status" value="1"/>
</dbReference>
<evidence type="ECO:0000313" key="13">
    <source>
        <dbReference type="Proteomes" id="UP001258017"/>
    </source>
</evidence>
<dbReference type="Pfam" id="PF06472">
    <property type="entry name" value="ABC_membrane_2"/>
    <property type="match status" value="1"/>
</dbReference>
<protein>
    <recommendedName>
        <fullName evidence="14">ATP-binding cassette sub-family D member 3</fullName>
    </recommendedName>
</protein>
<keyword evidence="6" id="KW-0067">ATP-binding</keyword>
<dbReference type="PROSITE" id="PS50893">
    <property type="entry name" value="ABC_TRANSPORTER_2"/>
    <property type="match status" value="1"/>
</dbReference>
<keyword evidence="4 9" id="KW-0812">Transmembrane</keyword>
<dbReference type="GO" id="GO:0140359">
    <property type="term" value="F:ABC-type transporter activity"/>
    <property type="evidence" value="ECO:0007669"/>
    <property type="project" value="InterPro"/>
</dbReference>
<evidence type="ECO:0008006" key="14">
    <source>
        <dbReference type="Google" id="ProtNLM"/>
    </source>
</evidence>
<evidence type="ECO:0000256" key="6">
    <source>
        <dbReference type="ARBA" id="ARBA00022840"/>
    </source>
</evidence>
<dbReference type="SMART" id="SM00382">
    <property type="entry name" value="AAA"/>
    <property type="match status" value="1"/>
</dbReference>
<reference evidence="12" key="1">
    <citation type="submission" date="2021-08" db="EMBL/GenBank/DDBJ databases">
        <authorList>
            <person name="Misof B."/>
            <person name="Oliver O."/>
            <person name="Podsiadlowski L."/>
            <person name="Donath A."/>
            <person name="Peters R."/>
            <person name="Mayer C."/>
            <person name="Rust J."/>
            <person name="Gunkel S."/>
            <person name="Lesny P."/>
            <person name="Martin S."/>
            <person name="Oeyen J.P."/>
            <person name="Petersen M."/>
            <person name="Panagiotis P."/>
            <person name="Wilbrandt J."/>
            <person name="Tanja T."/>
        </authorList>
    </citation>
    <scope>NUCLEOTIDE SEQUENCE</scope>
    <source>
        <strain evidence="12">GBR_01_08_01A</strain>
        <tissue evidence="12">Thorax + abdomen</tissue>
    </source>
</reference>
<keyword evidence="3" id="KW-0813">Transport</keyword>
<keyword evidence="5" id="KW-0547">Nucleotide-binding</keyword>
<dbReference type="PANTHER" id="PTHR11384:SF62">
    <property type="entry name" value="ATP-BINDING CASSETTE SUB-FAMILY D MEMBER 3"/>
    <property type="match status" value="1"/>
</dbReference>
<evidence type="ECO:0000256" key="8">
    <source>
        <dbReference type="ARBA" id="ARBA00023136"/>
    </source>
</evidence>
<evidence type="ECO:0000256" key="2">
    <source>
        <dbReference type="ARBA" id="ARBA00008575"/>
    </source>
</evidence>
<dbReference type="InterPro" id="IPR003593">
    <property type="entry name" value="AAA+_ATPase"/>
</dbReference>
<dbReference type="InterPro" id="IPR017871">
    <property type="entry name" value="ABC_transporter-like_CS"/>
</dbReference>
<organism evidence="12 13">
    <name type="scientific">Odynerus spinipes</name>
    <dbReference type="NCBI Taxonomy" id="1348599"/>
    <lineage>
        <taxon>Eukaryota</taxon>
        <taxon>Metazoa</taxon>
        <taxon>Ecdysozoa</taxon>
        <taxon>Arthropoda</taxon>
        <taxon>Hexapoda</taxon>
        <taxon>Insecta</taxon>
        <taxon>Pterygota</taxon>
        <taxon>Neoptera</taxon>
        <taxon>Endopterygota</taxon>
        <taxon>Hymenoptera</taxon>
        <taxon>Apocrita</taxon>
        <taxon>Aculeata</taxon>
        <taxon>Vespoidea</taxon>
        <taxon>Vespidae</taxon>
        <taxon>Eumeninae</taxon>
        <taxon>Odynerus</taxon>
    </lineage>
</organism>
<accession>A0AAD9RI70</accession>
<dbReference type="GO" id="GO:0006635">
    <property type="term" value="P:fatty acid beta-oxidation"/>
    <property type="evidence" value="ECO:0007669"/>
    <property type="project" value="TreeGrafter"/>
</dbReference>
<dbReference type="GO" id="GO:0042760">
    <property type="term" value="P:very long-chain fatty acid catabolic process"/>
    <property type="evidence" value="ECO:0007669"/>
    <property type="project" value="TreeGrafter"/>
</dbReference>